<name>A0AAV5V332_9BILA</name>
<gene>
    <name evidence="1" type="ORF">PFISCL1PPCAC_3621</name>
</gene>
<reference evidence="1" key="1">
    <citation type="submission" date="2023-10" db="EMBL/GenBank/DDBJ databases">
        <title>Genome assembly of Pristionchus species.</title>
        <authorList>
            <person name="Yoshida K."/>
            <person name="Sommer R.J."/>
        </authorList>
    </citation>
    <scope>NUCLEOTIDE SEQUENCE</scope>
    <source>
        <strain evidence="1">RS5133</strain>
    </source>
</reference>
<protein>
    <submittedName>
        <fullName evidence="1">Uncharacterized protein</fullName>
    </submittedName>
</protein>
<dbReference type="EMBL" id="BTSY01000001">
    <property type="protein sequence ID" value="GMT12324.1"/>
    <property type="molecule type" value="Genomic_DNA"/>
</dbReference>
<dbReference type="Proteomes" id="UP001432322">
    <property type="component" value="Unassembled WGS sequence"/>
</dbReference>
<proteinExistence type="predicted"/>
<feature type="non-terminal residue" evidence="1">
    <location>
        <position position="1"/>
    </location>
</feature>
<sequence length="109" mass="11908">SISKNAAYQRYSAMDDRSPMSAALQLGPEKVVVALVKCHQALAERKEDSVVVEPNLLQRRSTGRANFHMLGRATRAIESARGGREGNNAFLNYEAGEDIMGDVSVESLE</sequence>
<evidence type="ECO:0000313" key="2">
    <source>
        <dbReference type="Proteomes" id="UP001432322"/>
    </source>
</evidence>
<dbReference type="AlphaFoldDB" id="A0AAV5V332"/>
<keyword evidence="2" id="KW-1185">Reference proteome</keyword>
<evidence type="ECO:0000313" key="1">
    <source>
        <dbReference type="EMBL" id="GMT12324.1"/>
    </source>
</evidence>
<organism evidence="1 2">
    <name type="scientific">Pristionchus fissidentatus</name>
    <dbReference type="NCBI Taxonomy" id="1538716"/>
    <lineage>
        <taxon>Eukaryota</taxon>
        <taxon>Metazoa</taxon>
        <taxon>Ecdysozoa</taxon>
        <taxon>Nematoda</taxon>
        <taxon>Chromadorea</taxon>
        <taxon>Rhabditida</taxon>
        <taxon>Rhabditina</taxon>
        <taxon>Diplogasteromorpha</taxon>
        <taxon>Diplogasteroidea</taxon>
        <taxon>Neodiplogasteridae</taxon>
        <taxon>Pristionchus</taxon>
    </lineage>
</organism>
<comment type="caution">
    <text evidence="1">The sequence shown here is derived from an EMBL/GenBank/DDBJ whole genome shotgun (WGS) entry which is preliminary data.</text>
</comment>
<accession>A0AAV5V332</accession>